<dbReference type="GO" id="GO:0016787">
    <property type="term" value="F:hydrolase activity"/>
    <property type="evidence" value="ECO:0007669"/>
    <property type="project" value="UniProtKB-KW"/>
</dbReference>
<gene>
    <name evidence="5" type="ORF">DI556_02795</name>
</gene>
<keyword evidence="3" id="KW-0732">Signal</keyword>
<keyword evidence="2 5" id="KW-0378">Hydrolase</keyword>
<evidence type="ECO:0000256" key="3">
    <source>
        <dbReference type="SAM" id="SignalP"/>
    </source>
</evidence>
<dbReference type="Pfam" id="PF02275">
    <property type="entry name" value="CBAH"/>
    <property type="match status" value="1"/>
</dbReference>
<feature type="chain" id="PRO_5016181731" evidence="3">
    <location>
        <begin position="21"/>
        <end position="365"/>
    </location>
</feature>
<proteinExistence type="inferred from homology"/>
<dbReference type="InterPro" id="IPR029055">
    <property type="entry name" value="Ntn_hydrolases_N"/>
</dbReference>
<evidence type="ECO:0000313" key="5">
    <source>
        <dbReference type="EMBL" id="PZQ52591.1"/>
    </source>
</evidence>
<dbReference type="PANTHER" id="PTHR35527">
    <property type="entry name" value="CHOLOYLGLYCINE HYDROLASE"/>
    <property type="match status" value="1"/>
</dbReference>
<feature type="signal peptide" evidence="3">
    <location>
        <begin position="1"/>
        <end position="20"/>
    </location>
</feature>
<dbReference type="InterPro" id="IPR052193">
    <property type="entry name" value="Peptidase_C59"/>
</dbReference>
<name>A0A2W5NGD4_RHOSU</name>
<dbReference type="CDD" id="cd00542">
    <property type="entry name" value="Ntn_PVA"/>
    <property type="match status" value="1"/>
</dbReference>
<protein>
    <submittedName>
        <fullName evidence="5">Choloylglycine hydrolase</fullName>
    </submittedName>
</protein>
<accession>A0A2W5NGD4</accession>
<evidence type="ECO:0000256" key="1">
    <source>
        <dbReference type="ARBA" id="ARBA00006625"/>
    </source>
</evidence>
<feature type="domain" description="Choloylglycine hydrolase/NAAA C-terminal" evidence="4">
    <location>
        <begin position="21"/>
        <end position="323"/>
    </location>
</feature>
<sequence length="365" mass="38622">MLRPFALGLALMASAGQALACTAVDLAAADGTMIAGRTMEWAFDMDWTLRSVPKGTELTLSAPPELGLPTHKVPTAHAFVGVSADVIPGGAILEGQNDAGLGMSGNFLPGFTEYQTVTRDDQAYVSILEFGAWALGTHASVAEVRAALPEIKVWTDPSLPTGPTPPTIHMVFTDRTGDGIIVEYVGGEVRIHDNVAHVLTNAPTYDWHLLNARNYLNLSTEGVSARQIGDTNVTALGQGGGLLGLPADYTPPSRFIRAAVLRHALTPPATGPEAVQAVGHILNNVDIPIGVAQSREGDQLVSDYTQWVAIKDLTNNKLMIADYAHRTTFVTLDLDTLFAQTEPASVAVADLPYPDAIDATGALRP</sequence>
<dbReference type="PANTHER" id="PTHR35527:SF2">
    <property type="entry name" value="HYDROLASE"/>
    <property type="match status" value="1"/>
</dbReference>
<dbReference type="Gene3D" id="3.60.60.10">
    <property type="entry name" value="Penicillin V Acylase, Chain A"/>
    <property type="match status" value="1"/>
</dbReference>
<evidence type="ECO:0000256" key="2">
    <source>
        <dbReference type="ARBA" id="ARBA00022801"/>
    </source>
</evidence>
<comment type="similarity">
    <text evidence="1">Belongs to the peptidase C59 family.</text>
</comment>
<dbReference type="AlphaFoldDB" id="A0A2W5NGD4"/>
<comment type="caution">
    <text evidence="5">The sequence shown here is derived from an EMBL/GenBank/DDBJ whole genome shotgun (WGS) entry which is preliminary data.</text>
</comment>
<reference evidence="5 6" key="1">
    <citation type="submission" date="2017-08" db="EMBL/GenBank/DDBJ databases">
        <title>Infants hospitalized years apart are colonized by the same room-sourced microbial strains.</title>
        <authorList>
            <person name="Brooks B."/>
            <person name="Olm M.R."/>
            <person name="Firek B.A."/>
            <person name="Baker R."/>
            <person name="Thomas B.C."/>
            <person name="Morowitz M.J."/>
            <person name="Banfield J.F."/>
        </authorList>
    </citation>
    <scope>NUCLEOTIDE SEQUENCE [LARGE SCALE GENOMIC DNA]</scope>
    <source>
        <strain evidence="5">S2_005_002_R2_34</strain>
    </source>
</reference>
<evidence type="ECO:0000259" key="4">
    <source>
        <dbReference type="Pfam" id="PF02275"/>
    </source>
</evidence>
<organism evidence="5 6">
    <name type="scientific">Rhodovulum sulfidophilum</name>
    <name type="common">Rhodobacter sulfidophilus</name>
    <dbReference type="NCBI Taxonomy" id="35806"/>
    <lineage>
        <taxon>Bacteria</taxon>
        <taxon>Pseudomonadati</taxon>
        <taxon>Pseudomonadota</taxon>
        <taxon>Alphaproteobacteria</taxon>
        <taxon>Rhodobacterales</taxon>
        <taxon>Paracoccaceae</taxon>
        <taxon>Rhodovulum</taxon>
    </lineage>
</organism>
<dbReference type="SUPFAM" id="SSF56235">
    <property type="entry name" value="N-terminal nucleophile aminohydrolases (Ntn hydrolases)"/>
    <property type="match status" value="1"/>
</dbReference>
<dbReference type="EMBL" id="QFPW01000001">
    <property type="protein sequence ID" value="PZQ52591.1"/>
    <property type="molecule type" value="Genomic_DNA"/>
</dbReference>
<dbReference type="InterPro" id="IPR029132">
    <property type="entry name" value="CBAH/NAAA_C"/>
</dbReference>
<evidence type="ECO:0000313" key="6">
    <source>
        <dbReference type="Proteomes" id="UP000249185"/>
    </source>
</evidence>
<dbReference type="Proteomes" id="UP000249185">
    <property type="component" value="Unassembled WGS sequence"/>
</dbReference>